<proteinExistence type="predicted"/>
<keyword evidence="1" id="KW-0732">Signal</keyword>
<dbReference type="Proteomes" id="UP001169006">
    <property type="component" value="Unassembled WGS sequence"/>
</dbReference>
<evidence type="ECO:0000259" key="2">
    <source>
        <dbReference type="Pfam" id="PF11412"/>
    </source>
</evidence>
<feature type="signal peptide" evidence="1">
    <location>
        <begin position="1"/>
        <end position="31"/>
    </location>
</feature>
<dbReference type="EMBL" id="JAUKWQ010000001">
    <property type="protein sequence ID" value="MDO1581324.1"/>
    <property type="molecule type" value="Genomic_DNA"/>
</dbReference>
<evidence type="ECO:0000256" key="1">
    <source>
        <dbReference type="SAM" id="SignalP"/>
    </source>
</evidence>
<evidence type="ECO:0000313" key="4">
    <source>
        <dbReference type="Proteomes" id="UP001169006"/>
    </source>
</evidence>
<dbReference type="RefSeq" id="WP_302075438.1">
    <property type="nucleotide sequence ID" value="NZ_JAUKWQ010000001.1"/>
</dbReference>
<protein>
    <submittedName>
        <fullName evidence="3">Protein-disulfide reductase DsbD family protein</fullName>
    </submittedName>
</protein>
<accession>A0ABT8SSG5</accession>
<keyword evidence="4" id="KW-1185">Reference proteome</keyword>
<dbReference type="InterPro" id="IPR028250">
    <property type="entry name" value="DsbDN"/>
</dbReference>
<comment type="caution">
    <text evidence="3">The sequence shown here is derived from an EMBL/GenBank/DDBJ whole genome shotgun (WGS) entry which is preliminary data.</text>
</comment>
<evidence type="ECO:0000313" key="3">
    <source>
        <dbReference type="EMBL" id="MDO1581324.1"/>
    </source>
</evidence>
<reference evidence="3" key="1">
    <citation type="journal article" date="2015" name="Int. J. Syst. Evol. Microbiol.">
        <title>Rhizobium oryzicola sp. nov., potential plant-growth-promoting endophytic bacteria isolated from rice roots.</title>
        <authorList>
            <person name="Zhang X.X."/>
            <person name="Gao J.S."/>
            <person name="Cao Y.H."/>
            <person name="Sheirdil R.A."/>
            <person name="Wang X.C."/>
            <person name="Zhang L."/>
        </authorList>
    </citation>
    <scope>NUCLEOTIDE SEQUENCE</scope>
    <source>
        <strain evidence="3">05753</strain>
    </source>
</reference>
<name>A0ABT8SSG5_9HYPH</name>
<gene>
    <name evidence="3" type="ORF">Q2T52_04370</name>
</gene>
<feature type="domain" description="Thiol:disulfide interchange protein DsbD N-terminal" evidence="2">
    <location>
        <begin position="53"/>
        <end position="158"/>
    </location>
</feature>
<sequence length="280" mass="30304">MTKTSVVPDPARRLAAVLAFSLLLPVAKASADMSDWAENEGGRMRIIALAPEADGTVRGALQIEPKAGWMTYWKEPGQAGIPPQVTFAPASGVRLTEMRFPVPKVFDEDGVRDIGYDHAVTLPFTLKAEPGKVPLQLTAAAFVGLCRNICIPFQAEFRLPISTPDPSSEEEARLLQAASQTLPEAPSTDFTVADHALSDDRKLLKLSLKLPAGQTGAQIYVVGPQGHVLVERQKAEQKGDLLTVEMPVPKLPARYEPKGKRWDILVVAGSRAMESSLAFE</sequence>
<reference evidence="3" key="2">
    <citation type="submission" date="2023-07" db="EMBL/GenBank/DDBJ databases">
        <authorList>
            <person name="Sun H."/>
        </authorList>
    </citation>
    <scope>NUCLEOTIDE SEQUENCE</scope>
    <source>
        <strain evidence="3">05753</strain>
    </source>
</reference>
<feature type="chain" id="PRO_5046470183" evidence="1">
    <location>
        <begin position="32"/>
        <end position="280"/>
    </location>
</feature>
<dbReference type="Pfam" id="PF11412">
    <property type="entry name" value="DsbD_N"/>
    <property type="match status" value="1"/>
</dbReference>
<organism evidence="3 4">
    <name type="scientific">Rhizobium oryzicola</name>
    <dbReference type="NCBI Taxonomy" id="1232668"/>
    <lineage>
        <taxon>Bacteria</taxon>
        <taxon>Pseudomonadati</taxon>
        <taxon>Pseudomonadota</taxon>
        <taxon>Alphaproteobacteria</taxon>
        <taxon>Hyphomicrobiales</taxon>
        <taxon>Rhizobiaceae</taxon>
        <taxon>Rhizobium/Agrobacterium group</taxon>
        <taxon>Rhizobium</taxon>
    </lineage>
</organism>